<dbReference type="PROSITE" id="PS51257">
    <property type="entry name" value="PROKAR_LIPOPROTEIN"/>
    <property type="match status" value="1"/>
</dbReference>
<evidence type="ECO:0000313" key="3">
    <source>
        <dbReference type="Proteomes" id="UP001144256"/>
    </source>
</evidence>
<feature type="signal peptide" evidence="1">
    <location>
        <begin position="1"/>
        <end position="22"/>
    </location>
</feature>
<reference evidence="2" key="1">
    <citation type="submission" date="2022-06" db="EMBL/GenBank/DDBJ databases">
        <title>Vallitalea longa sp. nov., an anaerobic bacterium isolated from marine sediment.</title>
        <authorList>
            <person name="Hirano S."/>
            <person name="Terahara T."/>
            <person name="Mori K."/>
            <person name="Hamada M."/>
            <person name="Matsumoto R."/>
            <person name="Kobayashi T."/>
        </authorList>
    </citation>
    <scope>NUCLEOTIDE SEQUENCE</scope>
    <source>
        <strain evidence="2">SH18-1</strain>
    </source>
</reference>
<dbReference type="AlphaFoldDB" id="A0A9W5Y7S9"/>
<accession>A0A9W5Y7S9</accession>
<gene>
    <name evidence="2" type="ORF">SH1V18_10470</name>
</gene>
<dbReference type="EMBL" id="BRLB01000001">
    <property type="protein sequence ID" value="GKX28567.1"/>
    <property type="molecule type" value="Genomic_DNA"/>
</dbReference>
<sequence>MLKKILLILLVVCLLTSCTSKKNIVNDSYSNGDVNINYPMIENKDYTEINELIKKEALKVLDNYGENNISSLNIDYEISYINKKIISIKYTGIGNMKKAVYPNDFFYTTNIDMDNKTILKLADVVDADETFIENFRNDNFRALKDQQRLLLKDLSDDEIIEKLSTDNFYISENSLGISVDVLHVLGDHAEYEIKYGNIDNTKWDNFNSNYINEK</sequence>
<keyword evidence="3" id="KW-1185">Reference proteome</keyword>
<keyword evidence="1" id="KW-0732">Signal</keyword>
<protein>
    <submittedName>
        <fullName evidence="2">Uncharacterized protein</fullName>
    </submittedName>
</protein>
<proteinExistence type="predicted"/>
<comment type="caution">
    <text evidence="2">The sequence shown here is derived from an EMBL/GenBank/DDBJ whole genome shotgun (WGS) entry which is preliminary data.</text>
</comment>
<dbReference type="RefSeq" id="WP_281812970.1">
    <property type="nucleotide sequence ID" value="NZ_BRLB01000001.1"/>
</dbReference>
<dbReference type="Proteomes" id="UP001144256">
    <property type="component" value="Unassembled WGS sequence"/>
</dbReference>
<evidence type="ECO:0000313" key="2">
    <source>
        <dbReference type="EMBL" id="GKX28567.1"/>
    </source>
</evidence>
<organism evidence="2 3">
    <name type="scientific">Vallitalea longa</name>
    <dbReference type="NCBI Taxonomy" id="2936439"/>
    <lineage>
        <taxon>Bacteria</taxon>
        <taxon>Bacillati</taxon>
        <taxon>Bacillota</taxon>
        <taxon>Clostridia</taxon>
        <taxon>Lachnospirales</taxon>
        <taxon>Vallitaleaceae</taxon>
        <taxon>Vallitalea</taxon>
    </lineage>
</organism>
<evidence type="ECO:0000256" key="1">
    <source>
        <dbReference type="SAM" id="SignalP"/>
    </source>
</evidence>
<feature type="chain" id="PRO_5040822616" evidence="1">
    <location>
        <begin position="23"/>
        <end position="214"/>
    </location>
</feature>
<name>A0A9W5Y7S9_9FIRM</name>